<dbReference type="EnsemblMetazoa" id="XM_019995039.1">
    <property type="protein sequence ID" value="XP_019850598.1"/>
    <property type="gene ID" value="LOC109581179"/>
</dbReference>
<evidence type="ECO:0000256" key="2">
    <source>
        <dbReference type="ARBA" id="ARBA00022833"/>
    </source>
</evidence>
<keyword evidence="1 3" id="KW-0863">Zinc-finger</keyword>
<keyword evidence="6" id="KW-1185">Reference proteome</keyword>
<evidence type="ECO:0000256" key="3">
    <source>
        <dbReference type="PROSITE-ProRule" id="PRU00175"/>
    </source>
</evidence>
<protein>
    <recommendedName>
        <fullName evidence="4">RING-type domain-containing protein</fullName>
    </recommendedName>
</protein>
<dbReference type="EnsemblMetazoa" id="Aqu2.1.35153_001">
    <property type="protein sequence ID" value="Aqu2.1.35153_001"/>
    <property type="gene ID" value="Aqu2.1.35153"/>
</dbReference>
<keyword evidence="2" id="KW-0862">Zinc</keyword>
<dbReference type="InParanoid" id="A0A1X7V570"/>
<evidence type="ECO:0000313" key="6">
    <source>
        <dbReference type="Proteomes" id="UP000007879"/>
    </source>
</evidence>
<gene>
    <name evidence="5" type="primary">109581179</name>
</gene>
<dbReference type="AlphaFoldDB" id="A0A1X7V570"/>
<reference evidence="6" key="1">
    <citation type="journal article" date="2010" name="Nature">
        <title>The Amphimedon queenslandica genome and the evolution of animal complexity.</title>
        <authorList>
            <person name="Srivastava M."/>
            <person name="Simakov O."/>
            <person name="Chapman J."/>
            <person name="Fahey B."/>
            <person name="Gauthier M.E."/>
            <person name="Mitros T."/>
            <person name="Richards G.S."/>
            <person name="Conaco C."/>
            <person name="Dacre M."/>
            <person name="Hellsten U."/>
            <person name="Larroux C."/>
            <person name="Putnam N.H."/>
            <person name="Stanke M."/>
            <person name="Adamska M."/>
            <person name="Darling A."/>
            <person name="Degnan S.M."/>
            <person name="Oakley T.H."/>
            <person name="Plachetzki D.C."/>
            <person name="Zhai Y."/>
            <person name="Adamski M."/>
            <person name="Calcino A."/>
            <person name="Cummins S.F."/>
            <person name="Goodstein D.M."/>
            <person name="Harris C."/>
            <person name="Jackson D.J."/>
            <person name="Leys S.P."/>
            <person name="Shu S."/>
            <person name="Woodcroft B.J."/>
            <person name="Vervoort M."/>
            <person name="Kosik K.S."/>
            <person name="Manning G."/>
            <person name="Degnan B.M."/>
            <person name="Rokhsar D.S."/>
        </authorList>
    </citation>
    <scope>NUCLEOTIDE SEQUENCE [LARGE SCALE GENOMIC DNA]</scope>
</reference>
<evidence type="ECO:0000259" key="4">
    <source>
        <dbReference type="PROSITE" id="PS50089"/>
    </source>
</evidence>
<evidence type="ECO:0000256" key="1">
    <source>
        <dbReference type="ARBA" id="ARBA00022771"/>
    </source>
</evidence>
<feature type="domain" description="RING-type" evidence="4">
    <location>
        <begin position="68"/>
        <end position="104"/>
    </location>
</feature>
<organism evidence="5">
    <name type="scientific">Amphimedon queenslandica</name>
    <name type="common">Sponge</name>
    <dbReference type="NCBI Taxonomy" id="400682"/>
    <lineage>
        <taxon>Eukaryota</taxon>
        <taxon>Metazoa</taxon>
        <taxon>Porifera</taxon>
        <taxon>Demospongiae</taxon>
        <taxon>Heteroscleromorpha</taxon>
        <taxon>Haplosclerida</taxon>
        <taxon>Niphatidae</taxon>
        <taxon>Amphimedon</taxon>
    </lineage>
</organism>
<dbReference type="KEGG" id="aqu:109581179"/>
<dbReference type="Proteomes" id="UP000007879">
    <property type="component" value="Unassembled WGS sequence"/>
</dbReference>
<proteinExistence type="predicted"/>
<dbReference type="GO" id="GO:0008270">
    <property type="term" value="F:zinc ion binding"/>
    <property type="evidence" value="ECO:0007669"/>
    <property type="project" value="UniProtKB-KW"/>
</dbReference>
<dbReference type="PROSITE" id="PS50089">
    <property type="entry name" value="ZF_RING_2"/>
    <property type="match status" value="1"/>
</dbReference>
<reference evidence="5" key="2">
    <citation type="submission" date="2017-05" db="UniProtKB">
        <authorList>
            <consortium name="EnsemblMetazoa"/>
        </authorList>
    </citation>
    <scope>IDENTIFICATION</scope>
</reference>
<dbReference type="InterPro" id="IPR001841">
    <property type="entry name" value="Znf_RING"/>
</dbReference>
<name>A0A1X7V570_AMPQE</name>
<keyword evidence="1 3" id="KW-0479">Metal-binding</keyword>
<evidence type="ECO:0000313" key="5">
    <source>
        <dbReference type="EnsemblMetazoa" id="Aqu2.1.35153_001"/>
    </source>
</evidence>
<sequence length="117" mass="13681">MNSLLRQQNYIRCDCCEERNATKQYTTGSYCDECSRNLYNPGRQIGTYNQPKRHFPYNTGNRTQCRCCELCYVQQFIKSLRFVCGHTFTFCNNCALRQEYCPVDGQEITGESLAKLQ</sequence>
<accession>A0A1X7V570</accession>